<evidence type="ECO:0000313" key="7">
    <source>
        <dbReference type="EMBL" id="EHR37954.1"/>
    </source>
</evidence>
<dbReference type="SUPFAM" id="SSF54373">
    <property type="entry name" value="FAD-linked reductases, C-terminal domain"/>
    <property type="match status" value="1"/>
</dbReference>
<dbReference type="PANTHER" id="PTHR13847:SF286">
    <property type="entry name" value="D-AMINO ACID DEHYDROGENASE"/>
    <property type="match status" value="1"/>
</dbReference>
<dbReference type="GO" id="GO:0016491">
    <property type="term" value="F:oxidoreductase activity"/>
    <property type="evidence" value="ECO:0007669"/>
    <property type="project" value="UniProtKB-KW"/>
</dbReference>
<dbReference type="InterPro" id="IPR036188">
    <property type="entry name" value="FAD/NAD-bd_sf"/>
</dbReference>
<evidence type="ECO:0000256" key="3">
    <source>
        <dbReference type="ARBA" id="ARBA00022630"/>
    </source>
</evidence>
<dbReference type="AlphaFoldDB" id="H3NHP8"/>
<dbReference type="GO" id="GO:0005737">
    <property type="term" value="C:cytoplasm"/>
    <property type="evidence" value="ECO:0007669"/>
    <property type="project" value="TreeGrafter"/>
</dbReference>
<name>H3NHP8_9LACT</name>
<dbReference type="HOGENOM" id="CLU_007884_4_5_9"/>
<evidence type="ECO:0000259" key="6">
    <source>
        <dbReference type="Pfam" id="PF01266"/>
    </source>
</evidence>
<gene>
    <name evidence="7" type="ORF">HMPREF9708_00583</name>
</gene>
<dbReference type="PANTHER" id="PTHR13847">
    <property type="entry name" value="SARCOSINE DEHYDROGENASE-RELATED"/>
    <property type="match status" value="1"/>
</dbReference>
<keyword evidence="4" id="KW-0560">Oxidoreductase</keyword>
<evidence type="ECO:0000256" key="1">
    <source>
        <dbReference type="ARBA" id="ARBA00001974"/>
    </source>
</evidence>
<dbReference type="RefSeq" id="WP_006308610.1">
    <property type="nucleotide sequence ID" value="NZ_JH601133.1"/>
</dbReference>
<comment type="caution">
    <text evidence="7">The sequence shown here is derived from an EMBL/GenBank/DDBJ whole genome shotgun (WGS) entry which is preliminary data.</text>
</comment>
<keyword evidence="8" id="KW-1185">Reference proteome</keyword>
<evidence type="ECO:0000313" key="8">
    <source>
        <dbReference type="Proteomes" id="UP000006190"/>
    </source>
</evidence>
<dbReference type="STRING" id="883113.HMPREF9708_00583"/>
<dbReference type="Proteomes" id="UP000006190">
    <property type="component" value="Unassembled WGS sequence"/>
</dbReference>
<dbReference type="Pfam" id="PF01266">
    <property type="entry name" value="DAO"/>
    <property type="match status" value="1"/>
</dbReference>
<evidence type="ECO:0000256" key="4">
    <source>
        <dbReference type="ARBA" id="ARBA00023002"/>
    </source>
</evidence>
<keyword evidence="5" id="KW-1133">Transmembrane helix</keyword>
<evidence type="ECO:0000256" key="5">
    <source>
        <dbReference type="SAM" id="Phobius"/>
    </source>
</evidence>
<dbReference type="SUPFAM" id="SSF51905">
    <property type="entry name" value="FAD/NAD(P)-binding domain"/>
    <property type="match status" value="1"/>
</dbReference>
<organism evidence="7 8">
    <name type="scientific">Facklamia languida CCUG 37842</name>
    <dbReference type="NCBI Taxonomy" id="883113"/>
    <lineage>
        <taxon>Bacteria</taxon>
        <taxon>Bacillati</taxon>
        <taxon>Bacillota</taxon>
        <taxon>Bacilli</taxon>
        <taxon>Lactobacillales</taxon>
        <taxon>Aerococcaceae</taxon>
        <taxon>Facklamia</taxon>
    </lineage>
</organism>
<evidence type="ECO:0000256" key="2">
    <source>
        <dbReference type="ARBA" id="ARBA00009410"/>
    </source>
</evidence>
<proteinExistence type="inferred from homology"/>
<dbReference type="PATRIC" id="fig|883113.3.peg.586"/>
<sequence>MPSQEKIAIIGGGIVGATAAYYLQRANYQITLFDEGTGQATKAAAGIICPWLSKRRNKPWYFLVSQGAEFYRQFVQDLRADGYDPGAIFQEDGALLLRKQVSDLEADAKAFQKKKPTAPAMGQIKGISGQDLQDYFPLLETSLPATFVSGGARVDGQALIQLLHQALQAMGGHLITERAQIKAEGAGYQITSDHSQGLFHRVLLAAGAWLPELVKPLGLTCEIEPQKGQLFSLFDPAWKDQHWPVTMLPGGLDLIPFNNGEIVIGASHEKGMGYDLSIDQDVINSLRQQASPYLPMTTNHRIHRIEVGSRAYTPTSDVLVGPVPLHDNLWVISGLGASGLTSGPYLGYQWSQLIQSGQWSIDPALFPVEPYLYPSAAS</sequence>
<dbReference type="InterPro" id="IPR006076">
    <property type="entry name" value="FAD-dep_OxRdtase"/>
</dbReference>
<feature type="domain" description="FAD dependent oxidoreductase" evidence="6">
    <location>
        <begin position="6"/>
        <end position="348"/>
    </location>
</feature>
<dbReference type="eggNOG" id="COG0665">
    <property type="taxonomic scope" value="Bacteria"/>
</dbReference>
<comment type="similarity">
    <text evidence="2">Belongs to the DadA oxidoreductase family.</text>
</comment>
<protein>
    <recommendedName>
        <fullName evidence="6">FAD dependent oxidoreductase domain-containing protein</fullName>
    </recommendedName>
</protein>
<dbReference type="EMBL" id="AGEG01000003">
    <property type="protein sequence ID" value="EHR37954.1"/>
    <property type="molecule type" value="Genomic_DNA"/>
</dbReference>
<dbReference type="OrthoDB" id="9805337at2"/>
<reference evidence="7 8" key="1">
    <citation type="submission" date="2012-01" db="EMBL/GenBank/DDBJ databases">
        <title>The Genome Sequence of Facklamia languida CCUG 37842.</title>
        <authorList>
            <consortium name="The Broad Institute Genome Sequencing Platform"/>
            <person name="Earl A."/>
            <person name="Ward D."/>
            <person name="Feldgarden M."/>
            <person name="Gevers D."/>
            <person name="Huys G."/>
            <person name="Young S.K."/>
            <person name="Zeng Q."/>
            <person name="Gargeya S."/>
            <person name="Fitzgerald M."/>
            <person name="Haas B."/>
            <person name="Abouelleil A."/>
            <person name="Alvarado L."/>
            <person name="Arachchi H.M."/>
            <person name="Berlin A."/>
            <person name="Chapman S.B."/>
            <person name="Gearin G."/>
            <person name="Goldberg J."/>
            <person name="Griggs A."/>
            <person name="Gujja S."/>
            <person name="Hansen M."/>
            <person name="Heiman D."/>
            <person name="Howarth C."/>
            <person name="Larimer J."/>
            <person name="Lui A."/>
            <person name="MacDonald P.J.P."/>
            <person name="McCowen C."/>
            <person name="Montmayeur A."/>
            <person name="Murphy C."/>
            <person name="Neiman D."/>
            <person name="Pearson M."/>
            <person name="Priest M."/>
            <person name="Roberts A."/>
            <person name="Saif S."/>
            <person name="Shea T."/>
            <person name="Sisk P."/>
            <person name="Stolte C."/>
            <person name="Sykes S."/>
            <person name="Wortman J."/>
            <person name="Nusbaum C."/>
            <person name="Birren B."/>
        </authorList>
    </citation>
    <scope>NUCLEOTIDE SEQUENCE [LARGE SCALE GENOMIC DNA]</scope>
    <source>
        <strain evidence="7 8">CCUG 37842</strain>
    </source>
</reference>
<dbReference type="Gene3D" id="3.50.50.60">
    <property type="entry name" value="FAD/NAD(P)-binding domain"/>
    <property type="match status" value="1"/>
</dbReference>
<keyword evidence="3" id="KW-0285">Flavoprotein</keyword>
<accession>H3NHP8</accession>
<keyword evidence="5" id="KW-0472">Membrane</keyword>
<dbReference type="Gene3D" id="3.30.9.10">
    <property type="entry name" value="D-Amino Acid Oxidase, subunit A, domain 2"/>
    <property type="match status" value="1"/>
</dbReference>
<keyword evidence="5" id="KW-0812">Transmembrane</keyword>
<feature type="transmembrane region" description="Helical" evidence="5">
    <location>
        <begin position="7"/>
        <end position="23"/>
    </location>
</feature>
<comment type="cofactor">
    <cofactor evidence="1">
        <name>FAD</name>
        <dbReference type="ChEBI" id="CHEBI:57692"/>
    </cofactor>
</comment>